<dbReference type="Pfam" id="PF01582">
    <property type="entry name" value="TIR"/>
    <property type="match status" value="1"/>
</dbReference>
<sequence length="1336" mass="151313">MEWNRSDPSSEPDSSSSDSTTRPRPALKYEVFLSFRGPDVRTTFADSLYHFLVHSKIRTFYDDEELRKGDKIAPSLVQAIQESKIYIPILSQGYASSKWCLEELSLMVESLNRNQGHILLPVFYFVEPRDVRRQERSYYSRAFLQHSRKYDAETTKEWKEALQFVGQLKGWHVTESDRQGAVIDNIFSQVWSHLMGSYKIETDELIGIESRVKEVRDLLDLDGERLKMVGIHGMGGIGKTTISKAVYNEVSSRFERSCFLEDIRETLLKNDGVVTLQNKIISSILRHDSRVGDTSEGIHIIRDKVCKYKVFIVLDDVDERFEFEKILGKLQDYFFGSRFIVTTRDKRVLEFLEGCTLFEAKLMSHNDSFKLFGKHAFRMDDPPEENADLCEEFVKIAAGLPLALKVIGSFLFRKEKRIWREKLEELKERPFSNGVHEILKISYNDLTSTEKEIFLDIACFFIGKSKELPFYMWTDCKFYPESGVNNLIFKSLIKVNESNEFEMHDLIKDLGRAIVQAENIQQPWKRSRIWSNDEALDMLENGQGNDKVEALRIDMGDRDVRKLTEEGFRKLSGVRFLQVRHCNMTGDFSKMLPNTLWLQLRFCRSIPDDVNLKKVAILDLKGSYLRDDWRGWQRAKEGKKLKVVNLEGCSGLVKAPDLSSCRGLEVINVEGCYYMGGELHIGNFKNLKRLSLLGSKISALKGDIGMLQDLTEIDAPNLKEFPAGIGDLRSLEILRVTPADAPISVPAFPTSLKQLTISTPRFPNLLELKDLEELCLERCAPEIPGDIWLHLTKLKILTVSFFRGKSLLMQVEQSTAESTISGTSSNGIMRDSSSHLPSSLNSLALSCCFELETLPNLVNLSNLTQLRLELVLVDEIRGLGELGMLETLQVSSAQNLKSLDGLQNLVLLQQLTVEHCGALEKLPCIANLTKLNTLVIRSCRILFEIQGPDASMGGSSLTRLEISRCPKLANVEGLIQPLQALNTLNLEGFPSIETLLLRLSSFSNMKKLYVHGSRPGDDLDTTFVPSVQIMDLSGLVNLQVMNISGCQQLAGITGFYALQWLEVLNISHCNSIRKLWNLSGLKSLKKLTICDATQLTEMEELDRLESLEWLQMDGCTGIKKLPHLRNLRNLKQLIISGCTSILKLPNLCGLTSLTTLEIKGFTQLSEVTRLERLESLVRLKLIDCGLVVRLPDLSELKNLKVLIIRGCTQLMEITGLESLESLQVLAMSSCESIYELPDLSHLEHLRYLNISGCMQLTQVMGVERLGSLEVLAMSQCKSIIELPDLSALKNMTHLDIRECSQLIGIIGLHKLQCTILGVHDPAFISYWKTHEMYLNM</sequence>
<dbReference type="FunFam" id="3.40.50.10140:FF:000007">
    <property type="entry name" value="Disease resistance protein (TIR-NBS-LRR class)"/>
    <property type="match status" value="1"/>
</dbReference>
<keyword evidence="8" id="KW-1185">Reference proteome</keyword>
<dbReference type="SUPFAM" id="SSF52540">
    <property type="entry name" value="P-loop containing nucleoside triphosphate hydrolases"/>
    <property type="match status" value="1"/>
</dbReference>
<keyword evidence="4" id="KW-0520">NAD</keyword>
<dbReference type="InterPro" id="IPR058192">
    <property type="entry name" value="WHD_ROQ1-like"/>
</dbReference>
<evidence type="ECO:0000256" key="4">
    <source>
        <dbReference type="ARBA" id="ARBA00023027"/>
    </source>
</evidence>
<dbReference type="InterPro" id="IPR042197">
    <property type="entry name" value="Apaf_helical"/>
</dbReference>
<feature type="region of interest" description="Disordered" evidence="5">
    <location>
        <begin position="1"/>
        <end position="23"/>
    </location>
</feature>
<dbReference type="InterPro" id="IPR001611">
    <property type="entry name" value="Leu-rich_rpt"/>
</dbReference>
<dbReference type="PANTHER" id="PTHR11017">
    <property type="entry name" value="LEUCINE-RICH REPEAT-CONTAINING PROTEIN"/>
    <property type="match status" value="1"/>
</dbReference>
<dbReference type="InterPro" id="IPR000157">
    <property type="entry name" value="TIR_dom"/>
</dbReference>
<accession>A0AAV0KG41</accession>
<reference evidence="7" key="1">
    <citation type="submission" date="2022-08" db="EMBL/GenBank/DDBJ databases">
        <authorList>
            <person name="Gutierrez-Valencia J."/>
        </authorList>
    </citation>
    <scope>NUCLEOTIDE SEQUENCE</scope>
</reference>
<gene>
    <name evidence="7" type="ORF">LITE_LOCUS18666</name>
</gene>
<keyword evidence="3" id="KW-0611">Plant defense</keyword>
<keyword evidence="1" id="KW-0433">Leucine-rich repeat</keyword>
<dbReference type="PANTHER" id="PTHR11017:SF570">
    <property type="entry name" value="DISEASE RESISTANCE PROTEIN (TIR-NBS CLASS)-RELATED"/>
    <property type="match status" value="1"/>
</dbReference>
<protein>
    <recommendedName>
        <fullName evidence="6">TIR domain-containing protein</fullName>
    </recommendedName>
</protein>
<dbReference type="PROSITE" id="PS51450">
    <property type="entry name" value="LRR"/>
    <property type="match status" value="1"/>
</dbReference>
<evidence type="ECO:0000313" key="8">
    <source>
        <dbReference type="Proteomes" id="UP001154282"/>
    </source>
</evidence>
<dbReference type="InterPro" id="IPR055414">
    <property type="entry name" value="LRR_R13L4/SHOC2-like"/>
</dbReference>
<evidence type="ECO:0000256" key="1">
    <source>
        <dbReference type="ARBA" id="ARBA00022614"/>
    </source>
</evidence>
<dbReference type="Proteomes" id="UP001154282">
    <property type="component" value="Unassembled WGS sequence"/>
</dbReference>
<dbReference type="PROSITE" id="PS50104">
    <property type="entry name" value="TIR"/>
    <property type="match status" value="1"/>
</dbReference>
<dbReference type="Pfam" id="PF00931">
    <property type="entry name" value="NB-ARC"/>
    <property type="match status" value="1"/>
</dbReference>
<dbReference type="InterPro" id="IPR044974">
    <property type="entry name" value="Disease_R_plants"/>
</dbReference>
<evidence type="ECO:0000256" key="5">
    <source>
        <dbReference type="SAM" id="MobiDB-lite"/>
    </source>
</evidence>
<dbReference type="SUPFAM" id="SSF52058">
    <property type="entry name" value="L domain-like"/>
    <property type="match status" value="3"/>
</dbReference>
<dbReference type="Gene3D" id="3.80.10.10">
    <property type="entry name" value="Ribonuclease Inhibitor"/>
    <property type="match status" value="3"/>
</dbReference>
<dbReference type="Pfam" id="PF23282">
    <property type="entry name" value="WHD_ROQ1"/>
    <property type="match status" value="1"/>
</dbReference>
<dbReference type="PRINTS" id="PR00364">
    <property type="entry name" value="DISEASERSIST"/>
</dbReference>
<name>A0AAV0KG41_9ROSI</name>
<dbReference type="Pfam" id="PF23598">
    <property type="entry name" value="LRR_14"/>
    <property type="match status" value="1"/>
</dbReference>
<dbReference type="GO" id="GO:0007165">
    <property type="term" value="P:signal transduction"/>
    <property type="evidence" value="ECO:0007669"/>
    <property type="project" value="InterPro"/>
</dbReference>
<dbReference type="InterPro" id="IPR035897">
    <property type="entry name" value="Toll_tir_struct_dom_sf"/>
</dbReference>
<dbReference type="GO" id="GO:0051707">
    <property type="term" value="P:response to other organism"/>
    <property type="evidence" value="ECO:0007669"/>
    <property type="project" value="UniProtKB-ARBA"/>
</dbReference>
<evidence type="ECO:0000313" key="7">
    <source>
        <dbReference type="EMBL" id="CAI0421220.1"/>
    </source>
</evidence>
<dbReference type="GO" id="GO:0006952">
    <property type="term" value="P:defense response"/>
    <property type="evidence" value="ECO:0007669"/>
    <property type="project" value="UniProtKB-KW"/>
</dbReference>
<feature type="domain" description="TIR" evidence="6">
    <location>
        <begin position="27"/>
        <end position="190"/>
    </location>
</feature>
<evidence type="ECO:0000256" key="3">
    <source>
        <dbReference type="ARBA" id="ARBA00022821"/>
    </source>
</evidence>
<dbReference type="InterPro" id="IPR027417">
    <property type="entry name" value="P-loop_NTPase"/>
</dbReference>
<dbReference type="InterPro" id="IPR032675">
    <property type="entry name" value="LRR_dom_sf"/>
</dbReference>
<organism evidence="7 8">
    <name type="scientific">Linum tenue</name>
    <dbReference type="NCBI Taxonomy" id="586396"/>
    <lineage>
        <taxon>Eukaryota</taxon>
        <taxon>Viridiplantae</taxon>
        <taxon>Streptophyta</taxon>
        <taxon>Embryophyta</taxon>
        <taxon>Tracheophyta</taxon>
        <taxon>Spermatophyta</taxon>
        <taxon>Magnoliopsida</taxon>
        <taxon>eudicotyledons</taxon>
        <taxon>Gunneridae</taxon>
        <taxon>Pentapetalae</taxon>
        <taxon>rosids</taxon>
        <taxon>fabids</taxon>
        <taxon>Malpighiales</taxon>
        <taxon>Linaceae</taxon>
        <taxon>Linum</taxon>
    </lineage>
</organism>
<dbReference type="SUPFAM" id="SSF52200">
    <property type="entry name" value="Toll/Interleukin receptor TIR domain"/>
    <property type="match status" value="1"/>
</dbReference>
<dbReference type="Gene3D" id="1.10.8.430">
    <property type="entry name" value="Helical domain of apoptotic protease-activating factors"/>
    <property type="match status" value="1"/>
</dbReference>
<keyword evidence="2" id="KW-0677">Repeat</keyword>
<proteinExistence type="predicted"/>
<comment type="caution">
    <text evidence="7">The sequence shown here is derived from an EMBL/GenBank/DDBJ whole genome shotgun (WGS) entry which is preliminary data.</text>
</comment>
<dbReference type="Gene3D" id="3.40.50.300">
    <property type="entry name" value="P-loop containing nucleotide triphosphate hydrolases"/>
    <property type="match status" value="1"/>
</dbReference>
<evidence type="ECO:0000256" key="2">
    <source>
        <dbReference type="ARBA" id="ARBA00022737"/>
    </source>
</evidence>
<dbReference type="GO" id="GO:0043531">
    <property type="term" value="F:ADP binding"/>
    <property type="evidence" value="ECO:0007669"/>
    <property type="project" value="InterPro"/>
</dbReference>
<dbReference type="SMART" id="SM00255">
    <property type="entry name" value="TIR"/>
    <property type="match status" value="1"/>
</dbReference>
<evidence type="ECO:0000259" key="6">
    <source>
        <dbReference type="PROSITE" id="PS50104"/>
    </source>
</evidence>
<dbReference type="InterPro" id="IPR002182">
    <property type="entry name" value="NB-ARC"/>
</dbReference>
<dbReference type="EMBL" id="CAMGYJ010000005">
    <property type="protein sequence ID" value="CAI0421220.1"/>
    <property type="molecule type" value="Genomic_DNA"/>
</dbReference>
<dbReference type="Gene3D" id="3.40.50.10140">
    <property type="entry name" value="Toll/interleukin-1 receptor homology (TIR) domain"/>
    <property type="match status" value="1"/>
</dbReference>